<evidence type="ECO:0000313" key="2">
    <source>
        <dbReference type="Proteomes" id="UP000664032"/>
    </source>
</evidence>
<sequence length="332" mass="35960">MQSGISASRESAAISAALNSCLMLQLLMGIYTVVYAGTMYLCLSKSARSKSRRLVIFVISGLYLSCLGISVLQWSSLHHSIVTQGETRESAYLSVIGSGPMWSYVLLNMLFYGLFVMADGLLVWRCYQVYKPSTMVLLVLLAFFFVELGLFIAGVLITGITGPNRTIANITLTNKLRGALYFASFATTVTTTSLIAHRLHRAYHAHARLSVKLESMAPRRGGWLRHIAAVLVESAAVYSLVILVYAIGNAASARAGEGASMRNVAMYLEVVVAVTGGMAPTVLVARIAITDPDYDTGASIRISTLRFHGQHASDSNSTRADEENGPSQMDDR</sequence>
<name>A0ACB8H213_PSICU</name>
<proteinExistence type="predicted"/>
<organism evidence="1 2">
    <name type="scientific">Psilocybe cubensis</name>
    <name type="common">Psychedelic mushroom</name>
    <name type="synonym">Stropharia cubensis</name>
    <dbReference type="NCBI Taxonomy" id="181762"/>
    <lineage>
        <taxon>Eukaryota</taxon>
        <taxon>Fungi</taxon>
        <taxon>Dikarya</taxon>
        <taxon>Basidiomycota</taxon>
        <taxon>Agaricomycotina</taxon>
        <taxon>Agaricomycetes</taxon>
        <taxon>Agaricomycetidae</taxon>
        <taxon>Agaricales</taxon>
        <taxon>Agaricineae</taxon>
        <taxon>Strophariaceae</taxon>
        <taxon>Psilocybe</taxon>
    </lineage>
</organism>
<evidence type="ECO:0000313" key="1">
    <source>
        <dbReference type="EMBL" id="KAH9481732.1"/>
    </source>
</evidence>
<dbReference type="Proteomes" id="UP000664032">
    <property type="component" value="Unassembled WGS sequence"/>
</dbReference>
<accession>A0ACB8H213</accession>
<reference evidence="1" key="1">
    <citation type="submission" date="2021-10" db="EMBL/GenBank/DDBJ databases">
        <title>Psilocybe cubensis genome.</title>
        <authorList>
            <person name="Mckernan K.J."/>
            <person name="Crawford S."/>
            <person name="Trippe A."/>
            <person name="Kane L.T."/>
            <person name="Mclaughlin S."/>
        </authorList>
    </citation>
    <scope>NUCLEOTIDE SEQUENCE</scope>
    <source>
        <strain evidence="1">MGC-MH-2018</strain>
    </source>
</reference>
<dbReference type="EMBL" id="JAFIQS020000005">
    <property type="protein sequence ID" value="KAH9481732.1"/>
    <property type="molecule type" value="Genomic_DNA"/>
</dbReference>
<keyword evidence="2" id="KW-1185">Reference proteome</keyword>
<protein>
    <submittedName>
        <fullName evidence="1">Uncharacterized protein</fullName>
    </submittedName>
</protein>
<gene>
    <name evidence="1" type="ORF">JR316_0006259</name>
</gene>
<comment type="caution">
    <text evidence="1">The sequence shown here is derived from an EMBL/GenBank/DDBJ whole genome shotgun (WGS) entry which is preliminary data.</text>
</comment>